<reference evidence="3" key="2">
    <citation type="submission" date="2019-10" db="EMBL/GenBank/DDBJ databases">
        <authorList>
            <consortium name="NCBI Genome Project"/>
        </authorList>
    </citation>
    <scope>NUCLEOTIDE SEQUENCE</scope>
    <source>
        <strain evidence="3">NI907</strain>
    </source>
</reference>
<accession>A0A6P8B4F4</accession>
<reference evidence="3" key="3">
    <citation type="submission" date="2025-08" db="UniProtKB">
        <authorList>
            <consortium name="RefSeq"/>
        </authorList>
    </citation>
    <scope>IDENTIFICATION</scope>
    <source>
        <strain evidence="3">NI907</strain>
    </source>
</reference>
<feature type="region of interest" description="Disordered" evidence="1">
    <location>
        <begin position="1"/>
        <end position="55"/>
    </location>
</feature>
<evidence type="ECO:0000256" key="1">
    <source>
        <dbReference type="SAM" id="MobiDB-lite"/>
    </source>
</evidence>
<protein>
    <submittedName>
        <fullName evidence="3">Uncharacterized protein</fullName>
    </submittedName>
</protein>
<reference evidence="2 3" key="1">
    <citation type="journal article" date="2019" name="Mol. Biol. Evol.">
        <title>Blast fungal genomes show frequent chromosomal changes, gene gains and losses, and effector gene turnover.</title>
        <authorList>
            <person name="Gomez Luciano L.B."/>
            <person name="Jason Tsai I."/>
            <person name="Chuma I."/>
            <person name="Tosa Y."/>
            <person name="Chen Y.H."/>
            <person name="Li J.Y."/>
            <person name="Li M.Y."/>
            <person name="Jade Lu M.Y."/>
            <person name="Nakayashiki H."/>
            <person name="Li W.H."/>
        </authorList>
    </citation>
    <scope>NUCLEOTIDE SEQUENCE [LARGE SCALE GENOMIC DNA]</scope>
    <source>
        <strain evidence="2 3">NI907</strain>
    </source>
</reference>
<dbReference type="AlphaFoldDB" id="A0A6P8B4F4"/>
<dbReference type="RefSeq" id="XP_030982048.1">
    <property type="nucleotide sequence ID" value="XM_031125609.1"/>
</dbReference>
<name>A0A6P8B4F4_PYRGI</name>
<feature type="compositionally biased region" description="Polar residues" evidence="1">
    <location>
        <begin position="35"/>
        <end position="53"/>
    </location>
</feature>
<sequence>MADIKSTTNSNPAPKQGGDGVEQQHKPLPLPPTPDQSTTANDGVKQLNAQGGSVSFDHLGPIVVNQDGTMSRVANWPNMTQIERENTLRILGKRNQLRLAALRKAAEDTEKAGDGETKN</sequence>
<evidence type="ECO:0000313" key="2">
    <source>
        <dbReference type="Proteomes" id="UP000515153"/>
    </source>
</evidence>
<keyword evidence="2" id="KW-1185">Reference proteome</keyword>
<feature type="compositionally biased region" description="Polar residues" evidence="1">
    <location>
        <begin position="1"/>
        <end position="13"/>
    </location>
</feature>
<dbReference type="Proteomes" id="UP000515153">
    <property type="component" value="Chromosome I"/>
</dbReference>
<evidence type="ECO:0000313" key="3">
    <source>
        <dbReference type="RefSeq" id="XP_030982048.1"/>
    </source>
</evidence>
<gene>
    <name evidence="3" type="ORF">PgNI_05578</name>
</gene>
<dbReference type="KEGG" id="pgri:PgNI_05578"/>
<dbReference type="GeneID" id="41960518"/>
<dbReference type="PANTHER" id="PTHR39474:SF1">
    <property type="entry name" value="FUNGAL SPECIFIC TRANSCRIPTION FACTOR"/>
    <property type="match status" value="1"/>
</dbReference>
<proteinExistence type="predicted"/>
<dbReference type="PANTHER" id="PTHR39474">
    <property type="entry name" value="UNNAMED PRODUCT"/>
    <property type="match status" value="1"/>
</dbReference>
<organism evidence="2 3">
    <name type="scientific">Pyricularia grisea</name>
    <name type="common">Crabgrass-specific blast fungus</name>
    <name type="synonym">Magnaporthe grisea</name>
    <dbReference type="NCBI Taxonomy" id="148305"/>
    <lineage>
        <taxon>Eukaryota</taxon>
        <taxon>Fungi</taxon>
        <taxon>Dikarya</taxon>
        <taxon>Ascomycota</taxon>
        <taxon>Pezizomycotina</taxon>
        <taxon>Sordariomycetes</taxon>
        <taxon>Sordariomycetidae</taxon>
        <taxon>Magnaporthales</taxon>
        <taxon>Pyriculariaceae</taxon>
        <taxon>Pyricularia</taxon>
    </lineage>
</organism>